<dbReference type="FunFam" id="3.30.56.70:FF:000001">
    <property type="entry name" value="tRNA (guanine(26)-N(2))-dimethyltransferase"/>
    <property type="match status" value="1"/>
</dbReference>
<name>A0A9D4V6Z5_ADICA</name>
<dbReference type="GO" id="GO:0002940">
    <property type="term" value="P:tRNA N2-guanine methylation"/>
    <property type="evidence" value="ECO:0007669"/>
    <property type="project" value="TreeGrafter"/>
</dbReference>
<accession>A0A9D4V6Z5</accession>
<dbReference type="EMBL" id="JABFUD020000004">
    <property type="protein sequence ID" value="KAI5080955.1"/>
    <property type="molecule type" value="Genomic_DNA"/>
</dbReference>
<feature type="region of interest" description="Disordered" evidence="10">
    <location>
        <begin position="545"/>
        <end position="597"/>
    </location>
</feature>
<dbReference type="OrthoDB" id="6349953at2759"/>
<dbReference type="PANTHER" id="PTHR10631:SF3">
    <property type="entry name" value="TRNA (GUANINE(26)-N(2))-DIMETHYLTRANSFERASE"/>
    <property type="match status" value="1"/>
</dbReference>
<dbReference type="GO" id="GO:0005634">
    <property type="term" value="C:nucleus"/>
    <property type="evidence" value="ECO:0007669"/>
    <property type="project" value="TreeGrafter"/>
</dbReference>
<dbReference type="NCBIfam" id="TIGR00308">
    <property type="entry name" value="TRM1"/>
    <property type="match status" value="1"/>
</dbReference>
<reference evidence="11" key="1">
    <citation type="submission" date="2021-01" db="EMBL/GenBank/DDBJ databases">
        <title>Adiantum capillus-veneris genome.</title>
        <authorList>
            <person name="Fang Y."/>
            <person name="Liao Q."/>
        </authorList>
    </citation>
    <scope>NUCLEOTIDE SEQUENCE</scope>
    <source>
        <strain evidence="11">H3</strain>
        <tissue evidence="11">Leaf</tissue>
    </source>
</reference>
<proteinExistence type="inferred from homology"/>
<evidence type="ECO:0000313" key="11">
    <source>
        <dbReference type="EMBL" id="KAI5080955.1"/>
    </source>
</evidence>
<dbReference type="InterPro" id="IPR029063">
    <property type="entry name" value="SAM-dependent_MTases_sf"/>
</dbReference>
<comment type="caution">
    <text evidence="11">The sequence shown here is derived from an EMBL/GenBank/DDBJ whole genome shotgun (WGS) entry which is preliminary data.</text>
</comment>
<evidence type="ECO:0000256" key="3">
    <source>
        <dbReference type="ARBA" id="ARBA00022679"/>
    </source>
</evidence>
<evidence type="ECO:0000256" key="8">
    <source>
        <dbReference type="ARBA" id="ARBA00051897"/>
    </source>
</evidence>
<dbReference type="SUPFAM" id="SSF53335">
    <property type="entry name" value="S-adenosyl-L-methionine-dependent methyltransferases"/>
    <property type="match status" value="1"/>
</dbReference>
<protein>
    <recommendedName>
        <fullName evidence="7 9">tRNA (guanine(26)-N(2))-dimethyltransferase</fullName>
        <ecNumber evidence="7 9">2.1.1.216</ecNumber>
    </recommendedName>
</protein>
<evidence type="ECO:0000256" key="7">
    <source>
        <dbReference type="ARBA" id="ARBA00039099"/>
    </source>
</evidence>
<dbReference type="Pfam" id="PF02005">
    <property type="entry name" value="TRM"/>
    <property type="match status" value="1"/>
</dbReference>
<gene>
    <name evidence="11" type="ORF">GOP47_0004138</name>
</gene>
<dbReference type="Proteomes" id="UP000886520">
    <property type="component" value="Chromosome 4"/>
</dbReference>
<dbReference type="AlphaFoldDB" id="A0A9D4V6Z5"/>
<keyword evidence="2 9" id="KW-0489">Methyltransferase</keyword>
<evidence type="ECO:0000256" key="4">
    <source>
        <dbReference type="ARBA" id="ARBA00022691"/>
    </source>
</evidence>
<dbReference type="InterPro" id="IPR042296">
    <property type="entry name" value="tRNA_met_Trm1_C"/>
</dbReference>
<dbReference type="EC" id="2.1.1.216" evidence="7 9"/>
<keyword evidence="12" id="KW-1185">Reference proteome</keyword>
<dbReference type="GO" id="GO:0160104">
    <property type="term" value="F:tRNA (guanine(26)-N2)-dimethyltransferase activity"/>
    <property type="evidence" value="ECO:0007669"/>
    <property type="project" value="UniProtKB-UniRule"/>
</dbReference>
<dbReference type="PROSITE" id="PS51626">
    <property type="entry name" value="SAM_MT_TRM1"/>
    <property type="match status" value="1"/>
</dbReference>
<dbReference type="CDD" id="cd02440">
    <property type="entry name" value="AdoMet_MTases"/>
    <property type="match status" value="1"/>
</dbReference>
<keyword evidence="6 9" id="KW-0694">RNA-binding</keyword>
<organism evidence="11 12">
    <name type="scientific">Adiantum capillus-veneris</name>
    <name type="common">Maidenhair fern</name>
    <dbReference type="NCBI Taxonomy" id="13818"/>
    <lineage>
        <taxon>Eukaryota</taxon>
        <taxon>Viridiplantae</taxon>
        <taxon>Streptophyta</taxon>
        <taxon>Embryophyta</taxon>
        <taxon>Tracheophyta</taxon>
        <taxon>Polypodiopsida</taxon>
        <taxon>Polypodiidae</taxon>
        <taxon>Polypodiales</taxon>
        <taxon>Pteridineae</taxon>
        <taxon>Pteridaceae</taxon>
        <taxon>Vittarioideae</taxon>
        <taxon>Adiantum</taxon>
    </lineage>
</organism>
<evidence type="ECO:0000256" key="1">
    <source>
        <dbReference type="ARBA" id="ARBA00022555"/>
    </source>
</evidence>
<keyword evidence="4 9" id="KW-0949">S-adenosyl-L-methionine</keyword>
<evidence type="ECO:0000256" key="5">
    <source>
        <dbReference type="ARBA" id="ARBA00022694"/>
    </source>
</evidence>
<dbReference type="GO" id="GO:0000049">
    <property type="term" value="F:tRNA binding"/>
    <property type="evidence" value="ECO:0007669"/>
    <property type="project" value="UniProtKB-UniRule"/>
</dbReference>
<evidence type="ECO:0000313" key="12">
    <source>
        <dbReference type="Proteomes" id="UP000886520"/>
    </source>
</evidence>
<keyword evidence="5 9" id="KW-0819">tRNA processing</keyword>
<comment type="catalytic activity">
    <reaction evidence="8 9">
        <text>guanosine(26) in tRNA + 2 S-adenosyl-L-methionine = N(2)-dimethylguanosine(26) in tRNA + 2 S-adenosyl-L-homocysteine + 2 H(+)</text>
        <dbReference type="Rhea" id="RHEA:43140"/>
        <dbReference type="Rhea" id="RHEA-COMP:10359"/>
        <dbReference type="Rhea" id="RHEA-COMP:10360"/>
        <dbReference type="ChEBI" id="CHEBI:15378"/>
        <dbReference type="ChEBI" id="CHEBI:57856"/>
        <dbReference type="ChEBI" id="CHEBI:59789"/>
        <dbReference type="ChEBI" id="CHEBI:74269"/>
        <dbReference type="ChEBI" id="CHEBI:74513"/>
        <dbReference type="EC" id="2.1.1.216"/>
    </reaction>
</comment>
<comment type="similarity">
    <text evidence="9">Belongs to the class I-like SAM-binding methyltransferase superfamily. Trm1 family.</text>
</comment>
<evidence type="ECO:0000256" key="2">
    <source>
        <dbReference type="ARBA" id="ARBA00022603"/>
    </source>
</evidence>
<dbReference type="InterPro" id="IPR002905">
    <property type="entry name" value="Trm1"/>
</dbReference>
<dbReference type="PANTHER" id="PTHR10631">
    <property type="entry name" value="N 2 ,N 2 -DIMETHYLGUANOSINE TRNA METHYLTRANSFERASE"/>
    <property type="match status" value="1"/>
</dbReference>
<dbReference type="Gene3D" id="3.30.56.70">
    <property type="entry name" value="N2,N2-dimethylguanosine tRNA methyltransferase, C-terminal domain"/>
    <property type="match status" value="1"/>
</dbReference>
<evidence type="ECO:0000256" key="6">
    <source>
        <dbReference type="ARBA" id="ARBA00022884"/>
    </source>
</evidence>
<keyword evidence="3 9" id="KW-0808">Transferase</keyword>
<dbReference type="Gene3D" id="3.40.50.150">
    <property type="entry name" value="Vaccinia Virus protein VP39"/>
    <property type="match status" value="1"/>
</dbReference>
<evidence type="ECO:0000256" key="10">
    <source>
        <dbReference type="SAM" id="MobiDB-lite"/>
    </source>
</evidence>
<keyword evidence="1 9" id="KW-0820">tRNA-binding</keyword>
<feature type="compositionally biased region" description="Basic residues" evidence="10">
    <location>
        <begin position="571"/>
        <end position="580"/>
    </location>
</feature>
<sequence>MPIMSLILLPFNGGLSNHKPFPKTETQAWNIHVLSFFMWRLTTGACRGPAVRQRRASFLELTSRLLSSCTQLDDDRPTVIKEGQAKILLHGNDVFYNKAQVVNRDLSIAVLRSFIAKRQEELLHKQETKRSNIENFGPISPKTSVSEVTEKSGESCVSDIPKIAVKPFRVLEAAAASGLRAIRYALEVEGVDSVVALDNDRVAVKACEQNIKLNGDEALSKVHAELGDARLYMISHENQFDVVDVDPYGSPAIFLDSAVQCVTDGGLLMCTATDSAVLCGCYGEVCHSKYGSYSLHGEHSHEMAIRILLSSVESHANRYKRIIVPVLSVWIDFYVRVFVRIYISPKSVKDSPSKLSYIYQCAGCRSFYLQPVGQAYRKGNGVSYNAGVGPTVSLECKECRKHWRMGGPLWSNPLHDSEWVSSILQDLTQSKRHYPAFDKMHCLLTAVSEELPDVPLFVNLHALSATLKCIAPSNIMVFSALGNAGYRSSGSHVTPLALKTDAPMHVIWDILRCWVKLHPIKKQPDSTTGSIILCKEPTLQADFSRVKKARGEPRKRRFMPNPEENWGPKSRAGRKVRKPRTSSARETHNADDEISEG</sequence>
<evidence type="ECO:0000256" key="9">
    <source>
        <dbReference type="PROSITE-ProRule" id="PRU00958"/>
    </source>
</evidence>